<keyword evidence="6" id="KW-0645">Protease</keyword>
<dbReference type="Proteomes" id="UP001642540">
    <property type="component" value="Unassembled WGS sequence"/>
</dbReference>
<dbReference type="PANTHER" id="PTHR10514">
    <property type="entry name" value="ANGIOTENSIN-CONVERTING ENZYME"/>
    <property type="match status" value="1"/>
</dbReference>
<keyword evidence="6" id="KW-0862">Zinc</keyword>
<organism evidence="8 9">
    <name type="scientific">Orchesella dallaii</name>
    <dbReference type="NCBI Taxonomy" id="48710"/>
    <lineage>
        <taxon>Eukaryota</taxon>
        <taxon>Metazoa</taxon>
        <taxon>Ecdysozoa</taxon>
        <taxon>Arthropoda</taxon>
        <taxon>Hexapoda</taxon>
        <taxon>Collembola</taxon>
        <taxon>Entomobryomorpha</taxon>
        <taxon>Entomobryoidea</taxon>
        <taxon>Orchesellidae</taxon>
        <taxon>Orchesellinae</taxon>
        <taxon>Orchesella</taxon>
    </lineage>
</organism>
<dbReference type="PANTHER" id="PTHR10514:SF27">
    <property type="entry name" value="ANGIOTENSIN-CONVERTING ENZYME"/>
    <property type="match status" value="1"/>
</dbReference>
<keyword evidence="9" id="KW-1185">Reference proteome</keyword>
<comment type="caution">
    <text evidence="8">The sequence shown here is derived from an EMBL/GenBank/DDBJ whole genome shotgun (WGS) entry which is preliminary data.</text>
</comment>
<dbReference type="CDD" id="cd06461">
    <property type="entry name" value="M2_ACE"/>
    <property type="match status" value="1"/>
</dbReference>
<sequence length="655" mass="75508">MGLCSALFMLSLQLVAFYFGSSKGASLFDHVITDDSANFTLEGNSSAKNSEEVANFFIYKVYEKEATFWIDRTSQTHWDYETDLKNDTARNISEEVIVQSADFSKKTWENVIRHFEYKSFKSEELKRQLEKLSVVGLAALPQEKFKERTQISSEMTDIYSTAKICPYAKKSCDLETEGLDLDPHIQEVLINSHDYDELAYVWTAWRNATGRKLRGIYNKFVDLGNEGAKLNNFDSLKGLWLKDYESPSFQKDCEELLNQVKPLYDELHAYTRFKLGERYPEKIKKDEPIPAHVFGNMWAQSWEHLNDLLVPFPNASMFDVSEQLKKRYSQDLKGVKGMFETANEFFVSMGLIDMNVAFGSKALLVKPKEKEVVCHASAWDIAKDDVRVKMCTKVNEEDFITIHHELGHIQYYMNYRHQPATFREGANPGFHEAIGDVISLSVGTPKHMKTIGLVENDTDAAGISRESTLNYLMQMGLQKIVFLPFAFLIDAYRWQMFDGSIDRSNLTYYWVKMRSEFQGVIPPVIRDEEDFDAGSKFHIPDDTPYIAYFVSHILQFQFYKALCITAKEYPAQPLHECDFYQNKDAGAQFKKLLEAGASKNWQVILQETIGENKMDASAILEYFAPLHEYLKEYRAEMNYPIGWSKDSFEALVNRG</sequence>
<gene>
    <name evidence="8" type="ORF">ODALV1_LOCUS6156</name>
</gene>
<dbReference type="EC" id="3.4.-.-" evidence="6"/>
<proteinExistence type="inferred from homology"/>
<comment type="caution">
    <text evidence="5">Lacks conserved residue(s) required for the propagation of feature annotation.</text>
</comment>
<evidence type="ECO:0000256" key="7">
    <source>
        <dbReference type="SAM" id="SignalP"/>
    </source>
</evidence>
<dbReference type="SUPFAM" id="SSF55486">
    <property type="entry name" value="Metalloproteases ('zincins'), catalytic domain"/>
    <property type="match status" value="1"/>
</dbReference>
<comment type="similarity">
    <text evidence="1 5 6">Belongs to the peptidase M2 family.</text>
</comment>
<evidence type="ECO:0000313" key="9">
    <source>
        <dbReference type="Proteomes" id="UP001642540"/>
    </source>
</evidence>
<keyword evidence="4 6" id="KW-0325">Glycoprotein</keyword>
<evidence type="ECO:0000256" key="2">
    <source>
        <dbReference type="ARBA" id="ARBA00022729"/>
    </source>
</evidence>
<dbReference type="Pfam" id="PF01401">
    <property type="entry name" value="Peptidase_M2"/>
    <property type="match status" value="1"/>
</dbReference>
<protein>
    <recommendedName>
        <fullName evidence="6">Angiotensin-converting enzyme</fullName>
        <ecNumber evidence="6">3.4.-.-</ecNumber>
    </recommendedName>
</protein>
<keyword evidence="3" id="KW-1015">Disulfide bond</keyword>
<dbReference type="PRINTS" id="PR00791">
    <property type="entry name" value="PEPDIPTASEA"/>
</dbReference>
<keyword evidence="2 7" id="KW-0732">Signal</keyword>
<evidence type="ECO:0000256" key="5">
    <source>
        <dbReference type="PROSITE-ProRule" id="PRU01355"/>
    </source>
</evidence>
<feature type="signal peptide" evidence="7">
    <location>
        <begin position="1"/>
        <end position="24"/>
    </location>
</feature>
<evidence type="ECO:0000313" key="8">
    <source>
        <dbReference type="EMBL" id="CAL8085569.1"/>
    </source>
</evidence>
<feature type="chain" id="PRO_5045591251" description="Angiotensin-converting enzyme" evidence="7">
    <location>
        <begin position="25"/>
        <end position="655"/>
    </location>
</feature>
<keyword evidence="6" id="KW-0479">Metal-binding</keyword>
<keyword evidence="6" id="KW-0121">Carboxypeptidase</keyword>
<name>A0ABP1Q4V4_9HEXA</name>
<reference evidence="8 9" key="1">
    <citation type="submission" date="2024-08" db="EMBL/GenBank/DDBJ databases">
        <authorList>
            <person name="Cucini C."/>
            <person name="Frati F."/>
        </authorList>
    </citation>
    <scope>NUCLEOTIDE SEQUENCE [LARGE SCALE GENOMIC DNA]</scope>
</reference>
<keyword evidence="6" id="KW-0482">Metalloprotease</keyword>
<evidence type="ECO:0000256" key="6">
    <source>
        <dbReference type="RuleBase" id="RU361144"/>
    </source>
</evidence>
<keyword evidence="6" id="KW-0378">Hydrolase</keyword>
<comment type="cofactor">
    <cofactor evidence="6">
        <name>Zn(2+)</name>
        <dbReference type="ChEBI" id="CHEBI:29105"/>
    </cofactor>
    <text evidence="6">Binds 1 zinc ion per subunit.</text>
</comment>
<dbReference type="PROSITE" id="PS52011">
    <property type="entry name" value="PEPTIDASE_M2"/>
    <property type="match status" value="1"/>
</dbReference>
<dbReference type="EMBL" id="CAXLJM020000019">
    <property type="protein sequence ID" value="CAL8085569.1"/>
    <property type="molecule type" value="Genomic_DNA"/>
</dbReference>
<evidence type="ECO:0000256" key="4">
    <source>
        <dbReference type="ARBA" id="ARBA00023180"/>
    </source>
</evidence>
<evidence type="ECO:0000256" key="3">
    <source>
        <dbReference type="ARBA" id="ARBA00023157"/>
    </source>
</evidence>
<dbReference type="InterPro" id="IPR001548">
    <property type="entry name" value="Peptidase_M2"/>
</dbReference>
<evidence type="ECO:0000256" key="1">
    <source>
        <dbReference type="ARBA" id="ARBA00008139"/>
    </source>
</evidence>
<accession>A0ABP1Q4V4</accession>